<dbReference type="Gene3D" id="3.40.50.150">
    <property type="entry name" value="Vaccinia Virus protein VP39"/>
    <property type="match status" value="1"/>
</dbReference>
<protein>
    <submittedName>
        <fullName evidence="3">Methyltransferase domain-containing protein</fullName>
    </submittedName>
</protein>
<evidence type="ECO:0000259" key="2">
    <source>
        <dbReference type="Pfam" id="PF13649"/>
    </source>
</evidence>
<dbReference type="GO" id="GO:0008168">
    <property type="term" value="F:methyltransferase activity"/>
    <property type="evidence" value="ECO:0007669"/>
    <property type="project" value="UniProtKB-KW"/>
</dbReference>
<organism evidence="3 4">
    <name type="scientific">Desulfomicrobium norvegicum (strain DSM 1741 / NCIMB 8310)</name>
    <name type="common">Desulfovibrio baculatus (strain Norway 4)</name>
    <name type="synonym">Desulfovibrio desulfuricans (strain Norway 4)</name>
    <dbReference type="NCBI Taxonomy" id="52561"/>
    <lineage>
        <taxon>Bacteria</taxon>
        <taxon>Pseudomonadati</taxon>
        <taxon>Thermodesulfobacteriota</taxon>
        <taxon>Desulfovibrionia</taxon>
        <taxon>Desulfovibrionales</taxon>
        <taxon>Desulfomicrobiaceae</taxon>
        <taxon>Desulfomicrobium</taxon>
    </lineage>
</organism>
<dbReference type="AlphaFoldDB" id="A0A8G2C2F7"/>
<dbReference type="InterPro" id="IPR041698">
    <property type="entry name" value="Methyltransf_25"/>
</dbReference>
<keyword evidence="1 3" id="KW-0808">Transferase</keyword>
<keyword evidence="4" id="KW-1185">Reference proteome</keyword>
<accession>A0A8G2C2F7</accession>
<evidence type="ECO:0000256" key="1">
    <source>
        <dbReference type="ARBA" id="ARBA00022679"/>
    </source>
</evidence>
<dbReference type="InterPro" id="IPR029063">
    <property type="entry name" value="SAM-dependent_MTases_sf"/>
</dbReference>
<dbReference type="PANTHER" id="PTHR43861">
    <property type="entry name" value="TRANS-ACONITATE 2-METHYLTRANSFERASE-RELATED"/>
    <property type="match status" value="1"/>
</dbReference>
<proteinExistence type="predicted"/>
<comment type="caution">
    <text evidence="3">The sequence shown here is derived from an EMBL/GenBank/DDBJ whole genome shotgun (WGS) entry which is preliminary data.</text>
</comment>
<gene>
    <name evidence="3" type="ORF">SAMN05421830_104212</name>
</gene>
<reference evidence="3 4" key="1">
    <citation type="submission" date="2016-10" db="EMBL/GenBank/DDBJ databases">
        <authorList>
            <person name="Varghese N."/>
            <person name="Submissions S."/>
        </authorList>
    </citation>
    <scope>NUCLEOTIDE SEQUENCE [LARGE SCALE GENOMIC DNA]</scope>
    <source>
        <strain evidence="3 4">DSM 1741</strain>
    </source>
</reference>
<dbReference type="GO" id="GO:0032259">
    <property type="term" value="P:methylation"/>
    <property type="evidence" value="ECO:0007669"/>
    <property type="project" value="UniProtKB-KW"/>
</dbReference>
<name>A0A8G2C2F7_DESNO</name>
<dbReference type="SUPFAM" id="SSF53335">
    <property type="entry name" value="S-adenosyl-L-methionine-dependent methyltransferases"/>
    <property type="match status" value="1"/>
</dbReference>
<evidence type="ECO:0000313" key="3">
    <source>
        <dbReference type="EMBL" id="SFL65279.1"/>
    </source>
</evidence>
<dbReference type="RefSeq" id="WP_092191290.1">
    <property type="nucleotide sequence ID" value="NZ_FOTO01000004.1"/>
</dbReference>
<dbReference type="CDD" id="cd02440">
    <property type="entry name" value="AdoMet_MTases"/>
    <property type="match status" value="1"/>
</dbReference>
<dbReference type="Pfam" id="PF13649">
    <property type="entry name" value="Methyltransf_25"/>
    <property type="match status" value="1"/>
</dbReference>
<evidence type="ECO:0000313" key="4">
    <source>
        <dbReference type="Proteomes" id="UP000199581"/>
    </source>
</evidence>
<dbReference type="EMBL" id="FOTO01000004">
    <property type="protein sequence ID" value="SFL65279.1"/>
    <property type="molecule type" value="Genomic_DNA"/>
</dbReference>
<feature type="domain" description="Methyltransferase" evidence="2">
    <location>
        <begin position="68"/>
        <end position="158"/>
    </location>
</feature>
<sequence length="220" mass="24521">MGNPKTETIRLAETYAAKGDPDGWFEEFYDRAGGDINRVYWADLEPNPLLLDWIDAHPAPAGRRAVVVGCGLGDDAEALRERGYSVVGFDISPSAIDMCRRRYPGSSVEYVTADLFDYPASWRRGFDLVYECNTIQILTGPNRLRALSAIAELVAPGGEVVVSCRSRASDDHSQTFPIALDRHEIDGFVRAGLTETHFLAYDDHQDPPVPHFFAVYRRLV</sequence>
<dbReference type="Proteomes" id="UP000199581">
    <property type="component" value="Unassembled WGS sequence"/>
</dbReference>
<dbReference type="OrthoDB" id="189743at2"/>
<keyword evidence="3" id="KW-0489">Methyltransferase</keyword>